<dbReference type="STRING" id="930992.A0A0D0AZL9"/>
<dbReference type="AlphaFoldDB" id="A0A0D0AZL9"/>
<reference evidence="2" key="2">
    <citation type="submission" date="2015-01" db="EMBL/GenBank/DDBJ databases">
        <title>Evolutionary Origins and Diversification of the Mycorrhizal Mutualists.</title>
        <authorList>
            <consortium name="DOE Joint Genome Institute"/>
            <consortium name="Mycorrhizal Genomics Consortium"/>
            <person name="Kohler A."/>
            <person name="Kuo A."/>
            <person name="Nagy L.G."/>
            <person name="Floudas D."/>
            <person name="Copeland A."/>
            <person name="Barry K.W."/>
            <person name="Cichocki N."/>
            <person name="Veneault-Fourrey C."/>
            <person name="LaButti K."/>
            <person name="Lindquist E.A."/>
            <person name="Lipzen A."/>
            <person name="Lundell T."/>
            <person name="Morin E."/>
            <person name="Murat C."/>
            <person name="Riley R."/>
            <person name="Ohm R."/>
            <person name="Sun H."/>
            <person name="Tunlid A."/>
            <person name="Henrissat B."/>
            <person name="Grigoriev I.V."/>
            <person name="Hibbett D.S."/>
            <person name="Martin F."/>
        </authorList>
    </citation>
    <scope>NUCLEOTIDE SEQUENCE [LARGE SCALE GENOMIC DNA]</scope>
    <source>
        <strain evidence="2">UH-Slu-Lm8-n1</strain>
    </source>
</reference>
<dbReference type="HOGENOM" id="CLU_2764962_0_0_1"/>
<dbReference type="InParanoid" id="A0A0D0AZL9"/>
<protein>
    <recommendedName>
        <fullName evidence="3">Heterokaryon incompatibility domain-containing protein</fullName>
    </recommendedName>
</protein>
<accession>A0A0D0AZL9</accession>
<dbReference type="OrthoDB" id="2681076at2759"/>
<dbReference type="EMBL" id="KN835329">
    <property type="protein sequence ID" value="KIK39772.1"/>
    <property type="molecule type" value="Genomic_DNA"/>
</dbReference>
<name>A0A0D0AZL9_9AGAM</name>
<reference evidence="1 2" key="1">
    <citation type="submission" date="2014-04" db="EMBL/GenBank/DDBJ databases">
        <authorList>
            <consortium name="DOE Joint Genome Institute"/>
            <person name="Kuo A."/>
            <person name="Ruytinx J."/>
            <person name="Rineau F."/>
            <person name="Colpaert J."/>
            <person name="Kohler A."/>
            <person name="Nagy L.G."/>
            <person name="Floudas D."/>
            <person name="Copeland A."/>
            <person name="Barry K.W."/>
            <person name="Cichocki N."/>
            <person name="Veneault-Fourrey C."/>
            <person name="LaButti K."/>
            <person name="Lindquist E.A."/>
            <person name="Lipzen A."/>
            <person name="Lundell T."/>
            <person name="Morin E."/>
            <person name="Murat C."/>
            <person name="Sun H."/>
            <person name="Tunlid A."/>
            <person name="Henrissat B."/>
            <person name="Grigoriev I.V."/>
            <person name="Hibbett D.S."/>
            <person name="Martin F."/>
            <person name="Nordberg H.P."/>
            <person name="Cantor M.N."/>
            <person name="Hua S.X."/>
        </authorList>
    </citation>
    <scope>NUCLEOTIDE SEQUENCE [LARGE SCALE GENOMIC DNA]</scope>
    <source>
        <strain evidence="1 2">UH-Slu-Lm8-n1</strain>
    </source>
</reference>
<dbReference type="Proteomes" id="UP000054485">
    <property type="component" value="Unassembled WGS sequence"/>
</dbReference>
<feature type="non-terminal residue" evidence="1">
    <location>
        <position position="1"/>
    </location>
</feature>
<proteinExistence type="predicted"/>
<evidence type="ECO:0000313" key="1">
    <source>
        <dbReference type="EMBL" id="KIK39772.1"/>
    </source>
</evidence>
<organism evidence="1 2">
    <name type="scientific">Suillus luteus UH-Slu-Lm8-n1</name>
    <dbReference type="NCBI Taxonomy" id="930992"/>
    <lineage>
        <taxon>Eukaryota</taxon>
        <taxon>Fungi</taxon>
        <taxon>Dikarya</taxon>
        <taxon>Basidiomycota</taxon>
        <taxon>Agaricomycotina</taxon>
        <taxon>Agaricomycetes</taxon>
        <taxon>Agaricomycetidae</taxon>
        <taxon>Boletales</taxon>
        <taxon>Suillineae</taxon>
        <taxon>Suillaceae</taxon>
        <taxon>Suillus</taxon>
    </lineage>
</organism>
<keyword evidence="2" id="KW-1185">Reference proteome</keyword>
<evidence type="ECO:0008006" key="3">
    <source>
        <dbReference type="Google" id="ProtNLM"/>
    </source>
</evidence>
<evidence type="ECO:0000313" key="2">
    <source>
        <dbReference type="Proteomes" id="UP000054485"/>
    </source>
</evidence>
<gene>
    <name evidence="1" type="ORF">CY34DRAFT_88592</name>
</gene>
<sequence length="70" mass="7816">KLQSFCKIVRDAGFHWAWCHICCIDKNDNVELQEPLNSTFVWCCQSVLSDVAPSSKSGALAESDWISPEA</sequence>